<feature type="non-terminal residue" evidence="2">
    <location>
        <position position="103"/>
    </location>
</feature>
<proteinExistence type="predicted"/>
<reference evidence="2" key="1">
    <citation type="journal article" date="2013" name="BMC Genomics">
        <title>Unscrambling butterfly oogenesis.</title>
        <authorList>
            <person name="Carter J.M."/>
            <person name="Baker S.C."/>
            <person name="Pink R."/>
            <person name="Carter D.R."/>
            <person name="Collins A."/>
            <person name="Tomlin J."/>
            <person name="Gibbs M."/>
            <person name="Breuker C.J."/>
        </authorList>
    </citation>
    <scope>NUCLEOTIDE SEQUENCE</scope>
    <source>
        <tissue evidence="2">Ovary</tissue>
    </source>
</reference>
<evidence type="ECO:0000256" key="1">
    <source>
        <dbReference type="SAM" id="MobiDB-lite"/>
    </source>
</evidence>
<dbReference type="AlphaFoldDB" id="S4P6K4"/>
<reference evidence="2" key="2">
    <citation type="submission" date="2013-05" db="EMBL/GenBank/DDBJ databases">
        <authorList>
            <person name="Carter J.-M."/>
            <person name="Baker S.C."/>
            <person name="Pink R."/>
            <person name="Carter D.R.F."/>
            <person name="Collins A."/>
            <person name="Tomlin J."/>
            <person name="Gibbs M."/>
            <person name="Breuker C.J."/>
        </authorList>
    </citation>
    <scope>NUCLEOTIDE SEQUENCE</scope>
    <source>
        <tissue evidence="2">Ovary</tissue>
    </source>
</reference>
<sequence>MSGVANPGRLAPAPMTDWANLSEQKNAPKTNAATHDRNTNSISSIGPCTSDSSGIADGLGSVSQNGAVPRAKRSNHQPQVNTASAAVPDKVNKNLWAGKKRAA</sequence>
<evidence type="ECO:0000313" key="2">
    <source>
        <dbReference type="EMBL" id="JAA85754.1"/>
    </source>
</evidence>
<feature type="region of interest" description="Disordered" evidence="1">
    <location>
        <begin position="1"/>
        <end position="103"/>
    </location>
</feature>
<accession>S4P6K4</accession>
<dbReference type="EMBL" id="GAIX01006806">
    <property type="protein sequence ID" value="JAA85754.1"/>
    <property type="molecule type" value="Transcribed_RNA"/>
</dbReference>
<protein>
    <submittedName>
        <fullName evidence="2">Uncharacterized protein</fullName>
    </submittedName>
</protein>
<feature type="compositionally biased region" description="Polar residues" evidence="1">
    <location>
        <begin position="19"/>
        <end position="53"/>
    </location>
</feature>
<organism evidence="2">
    <name type="scientific">Pararge aegeria</name>
    <name type="common">speckled wood butterfly</name>
    <dbReference type="NCBI Taxonomy" id="116150"/>
    <lineage>
        <taxon>Eukaryota</taxon>
        <taxon>Metazoa</taxon>
        <taxon>Ecdysozoa</taxon>
        <taxon>Arthropoda</taxon>
        <taxon>Hexapoda</taxon>
        <taxon>Insecta</taxon>
        <taxon>Pterygota</taxon>
        <taxon>Neoptera</taxon>
        <taxon>Endopterygota</taxon>
        <taxon>Lepidoptera</taxon>
        <taxon>Glossata</taxon>
        <taxon>Ditrysia</taxon>
        <taxon>Papilionoidea</taxon>
        <taxon>Nymphalidae</taxon>
        <taxon>Satyrinae</taxon>
        <taxon>Satyrini</taxon>
        <taxon>Parargina</taxon>
        <taxon>Pararge</taxon>
    </lineage>
</organism>
<name>S4P6K4_9NEOP</name>